<evidence type="ECO:0000256" key="9">
    <source>
        <dbReference type="SAM" id="MobiDB-lite"/>
    </source>
</evidence>
<dbReference type="GO" id="GO:0000978">
    <property type="term" value="F:RNA polymerase II cis-regulatory region sequence-specific DNA binding"/>
    <property type="evidence" value="ECO:0007669"/>
    <property type="project" value="TreeGrafter"/>
</dbReference>
<evidence type="ECO:0000256" key="3">
    <source>
        <dbReference type="ARBA" id="ARBA00022833"/>
    </source>
</evidence>
<dbReference type="SMART" id="SM00399">
    <property type="entry name" value="ZnF_C4"/>
    <property type="match status" value="1"/>
</dbReference>
<dbReference type="InterPro" id="IPR050234">
    <property type="entry name" value="Nuclear_hormone_rcpt_NR1"/>
</dbReference>
<protein>
    <recommendedName>
        <fullName evidence="10">Nuclear receptor domain-containing protein</fullName>
    </recommendedName>
</protein>
<dbReference type="PANTHER" id="PTHR24082:SF507">
    <property type="entry name" value="BILE ACID RECEPTOR-RELATED"/>
    <property type="match status" value="1"/>
</dbReference>
<keyword evidence="4" id="KW-0805">Transcription regulation</keyword>
<keyword evidence="6" id="KW-0804">Transcription</keyword>
<feature type="region of interest" description="Disordered" evidence="9">
    <location>
        <begin position="1"/>
        <end position="29"/>
    </location>
</feature>
<name>A0A815PHD3_9BILA</name>
<keyword evidence="7" id="KW-0675">Receptor</keyword>
<keyword evidence="2" id="KW-0863">Zinc-finger</keyword>
<sequence>MSSKRRLSASQSSKSPQEIDGDSNVNKSESSFRSDICLVCGDTARIINYGALSCLSCRTFFRRNGFRPDGLRPCTFNKCCEINMQTRHTCTACRLEKCFTIGMSSDLIRKEDTKKLKCTSSMKQSSTTDQSTSQQVTTAPQLVTSNILHSDQSSHIDSQRTLLSNILHSHDIFSTMSQMLLTVNNSPALSVETHSNVINPIEIINQMFISMQSFISSSPDFRVLTVSEQTSLFERNLPGVVTFYSTLFFRHTGILRIPEYLNAFITIYGSDIMLSLRHTIEQLDPDPTLIKIILIILAFSSNCLIVNTNKTMERDSLLDGILYTSFVLDNQIQSEVPRSDERIRNWQLQMKKACTVEELRGYYCKSDDMKLFQSCQEKMLQSLAKQYDTRNYDTFLQNWIYTFYTFNKRIAKEFPKSN</sequence>
<dbReference type="InterPro" id="IPR001628">
    <property type="entry name" value="Znf_hrmn_rcpt"/>
</dbReference>
<dbReference type="GO" id="GO:0008270">
    <property type="term" value="F:zinc ion binding"/>
    <property type="evidence" value="ECO:0007669"/>
    <property type="project" value="UniProtKB-KW"/>
</dbReference>
<dbReference type="PROSITE" id="PS51030">
    <property type="entry name" value="NUCLEAR_REC_DBD_2"/>
    <property type="match status" value="1"/>
</dbReference>
<keyword evidence="3" id="KW-0862">Zinc</keyword>
<dbReference type="OrthoDB" id="5850793at2759"/>
<evidence type="ECO:0000256" key="6">
    <source>
        <dbReference type="ARBA" id="ARBA00023163"/>
    </source>
</evidence>
<reference evidence="11" key="1">
    <citation type="submission" date="2021-02" db="EMBL/GenBank/DDBJ databases">
        <authorList>
            <person name="Nowell W R."/>
        </authorList>
    </citation>
    <scope>NUCLEOTIDE SEQUENCE</scope>
</reference>
<keyword evidence="1" id="KW-0479">Metal-binding</keyword>
<evidence type="ECO:0000256" key="8">
    <source>
        <dbReference type="ARBA" id="ARBA00023242"/>
    </source>
</evidence>
<proteinExistence type="predicted"/>
<evidence type="ECO:0000313" key="11">
    <source>
        <dbReference type="EMBL" id="CAF1449221.1"/>
    </source>
</evidence>
<dbReference type="InterPro" id="IPR013088">
    <property type="entry name" value="Znf_NHR/GATA"/>
</dbReference>
<dbReference type="PRINTS" id="PR00047">
    <property type="entry name" value="STROIDFINGER"/>
</dbReference>
<gene>
    <name evidence="11" type="ORF">VCS650_LOCUS39368</name>
</gene>
<dbReference type="GO" id="GO:0004879">
    <property type="term" value="F:nuclear receptor activity"/>
    <property type="evidence" value="ECO:0007669"/>
    <property type="project" value="TreeGrafter"/>
</dbReference>
<keyword evidence="5" id="KW-0238">DNA-binding</keyword>
<organism evidence="11 12">
    <name type="scientific">Adineta steineri</name>
    <dbReference type="NCBI Taxonomy" id="433720"/>
    <lineage>
        <taxon>Eukaryota</taxon>
        <taxon>Metazoa</taxon>
        <taxon>Spiralia</taxon>
        <taxon>Gnathifera</taxon>
        <taxon>Rotifera</taxon>
        <taxon>Eurotatoria</taxon>
        <taxon>Bdelloidea</taxon>
        <taxon>Adinetida</taxon>
        <taxon>Adinetidae</taxon>
        <taxon>Adineta</taxon>
    </lineage>
</organism>
<dbReference type="EMBL" id="CAJNON010001293">
    <property type="protein sequence ID" value="CAF1449221.1"/>
    <property type="molecule type" value="Genomic_DNA"/>
</dbReference>
<feature type="domain" description="Nuclear receptor" evidence="10">
    <location>
        <begin position="34"/>
        <end position="110"/>
    </location>
</feature>
<evidence type="ECO:0000256" key="7">
    <source>
        <dbReference type="ARBA" id="ARBA00023170"/>
    </source>
</evidence>
<dbReference type="GO" id="GO:0045944">
    <property type="term" value="P:positive regulation of transcription by RNA polymerase II"/>
    <property type="evidence" value="ECO:0007669"/>
    <property type="project" value="TreeGrafter"/>
</dbReference>
<accession>A0A815PHD3</accession>
<evidence type="ECO:0000256" key="1">
    <source>
        <dbReference type="ARBA" id="ARBA00022723"/>
    </source>
</evidence>
<dbReference type="Pfam" id="PF00105">
    <property type="entry name" value="zf-C4"/>
    <property type="match status" value="1"/>
</dbReference>
<dbReference type="PROSITE" id="PS00031">
    <property type="entry name" value="NUCLEAR_REC_DBD_1"/>
    <property type="match status" value="1"/>
</dbReference>
<evidence type="ECO:0000259" key="10">
    <source>
        <dbReference type="PROSITE" id="PS51030"/>
    </source>
</evidence>
<dbReference type="Gene3D" id="3.30.50.10">
    <property type="entry name" value="Erythroid Transcription Factor GATA-1, subunit A"/>
    <property type="match status" value="1"/>
</dbReference>
<dbReference type="AlphaFoldDB" id="A0A815PHD3"/>
<dbReference type="PANTHER" id="PTHR24082">
    <property type="entry name" value="NUCLEAR HORMONE RECEPTOR"/>
    <property type="match status" value="1"/>
</dbReference>
<keyword evidence="8" id="KW-0539">Nucleus</keyword>
<comment type="caution">
    <text evidence="11">The sequence shown here is derived from an EMBL/GenBank/DDBJ whole genome shotgun (WGS) entry which is preliminary data.</text>
</comment>
<dbReference type="GO" id="GO:0000122">
    <property type="term" value="P:negative regulation of transcription by RNA polymerase II"/>
    <property type="evidence" value="ECO:0007669"/>
    <property type="project" value="TreeGrafter"/>
</dbReference>
<evidence type="ECO:0000313" key="12">
    <source>
        <dbReference type="Proteomes" id="UP000663891"/>
    </source>
</evidence>
<dbReference type="SUPFAM" id="SSF57716">
    <property type="entry name" value="Glucocorticoid receptor-like (DNA-binding domain)"/>
    <property type="match status" value="1"/>
</dbReference>
<dbReference type="Proteomes" id="UP000663891">
    <property type="component" value="Unassembled WGS sequence"/>
</dbReference>
<evidence type="ECO:0000256" key="2">
    <source>
        <dbReference type="ARBA" id="ARBA00022771"/>
    </source>
</evidence>
<evidence type="ECO:0000256" key="5">
    <source>
        <dbReference type="ARBA" id="ARBA00023125"/>
    </source>
</evidence>
<evidence type="ECO:0000256" key="4">
    <source>
        <dbReference type="ARBA" id="ARBA00023015"/>
    </source>
</evidence>
<dbReference type="GO" id="GO:0030154">
    <property type="term" value="P:cell differentiation"/>
    <property type="evidence" value="ECO:0007669"/>
    <property type="project" value="TreeGrafter"/>
</dbReference>